<evidence type="ECO:0000256" key="7">
    <source>
        <dbReference type="ARBA" id="ARBA00038932"/>
    </source>
</evidence>
<keyword evidence="4" id="KW-0413">Isomerase</keyword>
<evidence type="ECO:0000313" key="13">
    <source>
        <dbReference type="Proteomes" id="UP000254771"/>
    </source>
</evidence>
<evidence type="ECO:0000256" key="11">
    <source>
        <dbReference type="ARBA" id="ARBA00042730"/>
    </source>
</evidence>
<dbReference type="PANTHER" id="PTHR11954:SF6">
    <property type="entry name" value="MACROPHAGE MIGRATION INHIBITORY FACTOR"/>
    <property type="match status" value="1"/>
</dbReference>
<dbReference type="EMBL" id="QFXE01000007">
    <property type="protein sequence ID" value="RDH87090.1"/>
    <property type="molecule type" value="Genomic_DNA"/>
</dbReference>
<dbReference type="Pfam" id="PF01187">
    <property type="entry name" value="MIF"/>
    <property type="match status" value="1"/>
</dbReference>
<dbReference type="Gene3D" id="3.30.429.10">
    <property type="entry name" value="Macrophage Migration Inhibitory Factor"/>
    <property type="match status" value="1"/>
</dbReference>
<evidence type="ECO:0000256" key="3">
    <source>
        <dbReference type="ARBA" id="ARBA00022525"/>
    </source>
</evidence>
<evidence type="ECO:0000256" key="1">
    <source>
        <dbReference type="ARBA" id="ARBA00004613"/>
    </source>
</evidence>
<sequence length="114" mass="12945">MPVLKIQTNAEIPEDIETRLLQNASAQVAEMLGKPERYVMAFIETNPYMLFAGDNAPMAYLELKSIGLPGDRTGEFSDRLCKLISEQLLIPMDRIYIEFAMAERHMWGWSGGTF</sequence>
<keyword evidence="2" id="KW-0202">Cytokine</keyword>
<dbReference type="Proteomes" id="UP000254771">
    <property type="component" value="Unassembled WGS sequence"/>
</dbReference>
<comment type="caution">
    <text evidence="12">The sequence shown here is derived from an EMBL/GenBank/DDBJ whole genome shotgun (WGS) entry which is preliminary data.</text>
</comment>
<dbReference type="EC" id="5.3.2.1" evidence="8"/>
<comment type="subcellular location">
    <subcellularLocation>
        <location evidence="1">Secreted</location>
    </subcellularLocation>
</comment>
<dbReference type="InterPro" id="IPR001398">
    <property type="entry name" value="Macrophage_inhib_fac"/>
</dbReference>
<dbReference type="EC" id="5.3.3.12" evidence="7"/>
<evidence type="ECO:0000256" key="4">
    <source>
        <dbReference type="ARBA" id="ARBA00023235"/>
    </source>
</evidence>
<gene>
    <name evidence="12" type="ORF">DIZ78_06275</name>
</gene>
<keyword evidence="13" id="KW-1185">Reference proteome</keyword>
<accession>A0A370DR89</accession>
<evidence type="ECO:0000256" key="5">
    <source>
        <dbReference type="ARBA" id="ARBA00036735"/>
    </source>
</evidence>
<evidence type="ECO:0000256" key="6">
    <source>
        <dbReference type="ARBA" id="ARBA00036823"/>
    </source>
</evidence>
<comment type="catalytic activity">
    <reaction evidence="6">
        <text>L-dopachrome = 5,6-dihydroxyindole-2-carboxylate</text>
        <dbReference type="Rhea" id="RHEA:13041"/>
        <dbReference type="ChEBI" id="CHEBI:16875"/>
        <dbReference type="ChEBI" id="CHEBI:57509"/>
        <dbReference type="EC" id="5.3.3.12"/>
    </reaction>
</comment>
<evidence type="ECO:0000313" key="12">
    <source>
        <dbReference type="EMBL" id="RDH87090.1"/>
    </source>
</evidence>
<keyword evidence="3" id="KW-0964">Secreted</keyword>
<proteinExistence type="predicted"/>
<comment type="catalytic activity">
    <reaction evidence="5">
        <text>3-phenylpyruvate = enol-phenylpyruvate</text>
        <dbReference type="Rhea" id="RHEA:17097"/>
        <dbReference type="ChEBI" id="CHEBI:16815"/>
        <dbReference type="ChEBI" id="CHEBI:18005"/>
        <dbReference type="EC" id="5.3.2.1"/>
    </reaction>
</comment>
<dbReference type="AlphaFoldDB" id="A0A370DR89"/>
<organism evidence="12 13">
    <name type="scientific">endosymbiont of Escarpia spicata</name>
    <dbReference type="NCBI Taxonomy" id="2200908"/>
    <lineage>
        <taxon>Bacteria</taxon>
        <taxon>Pseudomonadati</taxon>
        <taxon>Pseudomonadota</taxon>
        <taxon>Gammaproteobacteria</taxon>
        <taxon>sulfur-oxidizing symbionts</taxon>
    </lineage>
</organism>
<evidence type="ECO:0000256" key="10">
    <source>
        <dbReference type="ARBA" id="ARBA00041912"/>
    </source>
</evidence>
<name>A0A370DR89_9GAMM</name>
<dbReference type="InterPro" id="IPR014347">
    <property type="entry name" value="Tautomerase/MIF_sf"/>
</dbReference>
<evidence type="ECO:0000256" key="8">
    <source>
        <dbReference type="ARBA" id="ARBA00039086"/>
    </source>
</evidence>
<dbReference type="GO" id="GO:0050178">
    <property type="term" value="F:phenylpyruvate tautomerase activity"/>
    <property type="evidence" value="ECO:0007669"/>
    <property type="project" value="UniProtKB-EC"/>
</dbReference>
<evidence type="ECO:0000256" key="2">
    <source>
        <dbReference type="ARBA" id="ARBA00022514"/>
    </source>
</evidence>
<dbReference type="GO" id="GO:0005615">
    <property type="term" value="C:extracellular space"/>
    <property type="evidence" value="ECO:0007669"/>
    <property type="project" value="UniProtKB-KW"/>
</dbReference>
<reference evidence="12 13" key="1">
    <citation type="journal article" date="2018" name="ISME J.">
        <title>Endosymbiont genomes yield clues of tubeworm success.</title>
        <authorList>
            <person name="Li Y."/>
            <person name="Liles M.R."/>
            <person name="Halanych K.M."/>
        </authorList>
    </citation>
    <scope>NUCLEOTIDE SEQUENCE [LARGE SCALE GENOMIC DNA]</scope>
    <source>
        <strain evidence="12">A1462</strain>
    </source>
</reference>
<dbReference type="GO" id="GO:0004167">
    <property type="term" value="F:dopachrome isomerase activity"/>
    <property type="evidence" value="ECO:0007669"/>
    <property type="project" value="UniProtKB-EC"/>
</dbReference>
<protein>
    <recommendedName>
        <fullName evidence="11">L-dopachrome isomerase</fullName>
        <ecNumber evidence="8">5.3.2.1</ecNumber>
        <ecNumber evidence="7">5.3.3.12</ecNumber>
    </recommendedName>
    <alternativeName>
        <fullName evidence="9">L-dopachrome tautomerase</fullName>
    </alternativeName>
    <alternativeName>
        <fullName evidence="10">Phenylpyruvate tautomerase</fullName>
    </alternativeName>
</protein>
<dbReference type="SUPFAM" id="SSF55331">
    <property type="entry name" value="Tautomerase/MIF"/>
    <property type="match status" value="1"/>
</dbReference>
<dbReference type="GO" id="GO:0005125">
    <property type="term" value="F:cytokine activity"/>
    <property type="evidence" value="ECO:0007669"/>
    <property type="project" value="UniProtKB-KW"/>
</dbReference>
<evidence type="ECO:0000256" key="9">
    <source>
        <dbReference type="ARBA" id="ARBA00041631"/>
    </source>
</evidence>
<dbReference type="PANTHER" id="PTHR11954">
    <property type="entry name" value="D-DOPACHROME DECARBOXYLASE"/>
    <property type="match status" value="1"/>
</dbReference>